<dbReference type="PROSITE" id="PS50294">
    <property type="entry name" value="WD_REPEATS_REGION"/>
    <property type="match status" value="2"/>
</dbReference>
<sequence length="755" mass="86316">MASDSEIEEFFDCEEDEITLQALKRKKSAESVDVLSITSAGSMNEAQQELAKKEQELIKRTQQLFEKRKLEDELLIAQLDEIQRQKKLEKARKRQQKLRQRQRQKEMKDEEEFRRRRLDELRRSIDDTKDSLEFSLSEQQAMPVSSNQLSQYGPVPDLIQSTKSKSLDREVSSGKDERPNISKSLSLPRKFEITRESMKQVIEDVERAVRYFTSAPTSSRHVTAIEEESCKAPETEQQKQEEILQAADQEPTEKKVELADSSTTSQQLQAKHTNPLSLHIMKKTNDYPQYKDSDEDSIGSETSSVKSNTSKKRGLKSKLLGKLKRNRNTAETNEVSDEEEEPCDGKFSIKIKAASSHKGPYDFDLSVPVQDLNNEHKGPVWTMKFSPCGYFLATGGQDTLLRVWVLKGVKDVNDYLKCNDPGKRMGSPSGKKSPSTSSLNSDESANTNSSEEESEDEHAPFCRKPLATYMGHSSDLLDISWSKTARLWHISRRECLCCFQHIEFVSSISFHPKDDRYFISGSLDGKLRLWNIPEKKVALWNEIQGVSKFAIITAVNFAIFPQMEEIVVGTYDGKCLFYTVDQLKYRRMLTIKTSKRNNKKVTGIDIHPSLPRILVTTNDSRVRLYDLSDNSLVCKYKGSLNYSSQIRAVFNHDGRYVISGSEDQFVYLWRTNNEFCGKLARRDRNIYWEGIKAHSTVVSAATFAPKPTNLIKIQFTNENSRCNDFVPPRCEAFVTADLNGCLKVFINKFKPETDS</sequence>
<feature type="region of interest" description="Disordered" evidence="5">
    <location>
        <begin position="88"/>
        <end position="120"/>
    </location>
</feature>
<feature type="compositionally biased region" description="Polar residues" evidence="5">
    <location>
        <begin position="299"/>
        <end position="308"/>
    </location>
</feature>
<dbReference type="InterPro" id="IPR040324">
    <property type="entry name" value="WDR44/Dgr2"/>
</dbReference>
<evidence type="ECO:0000256" key="5">
    <source>
        <dbReference type="SAM" id="MobiDB-lite"/>
    </source>
</evidence>
<evidence type="ECO:0000256" key="4">
    <source>
        <dbReference type="PROSITE-ProRule" id="PRU00221"/>
    </source>
</evidence>
<comment type="caution">
    <text evidence="6">The sequence shown here is derived from an EMBL/GenBank/DDBJ whole genome shotgun (WGS) entry which is preliminary data.</text>
</comment>
<feature type="compositionally biased region" description="Low complexity" evidence="5">
    <location>
        <begin position="424"/>
        <end position="449"/>
    </location>
</feature>
<keyword evidence="3" id="KW-0677">Repeat</keyword>
<feature type="compositionally biased region" description="Polar residues" evidence="5">
    <location>
        <begin position="260"/>
        <end position="276"/>
    </location>
</feature>
<reference evidence="6 7" key="1">
    <citation type="submission" date="2020-08" db="EMBL/GenBank/DDBJ databases">
        <authorList>
            <person name="Hejnol A."/>
        </authorList>
    </citation>
    <scope>NUCLEOTIDE SEQUENCE [LARGE SCALE GENOMIC DNA]</scope>
</reference>
<evidence type="ECO:0000256" key="1">
    <source>
        <dbReference type="ARBA" id="ARBA00021207"/>
    </source>
</evidence>
<dbReference type="InterPro" id="IPR015943">
    <property type="entry name" value="WD40/YVTN_repeat-like_dom_sf"/>
</dbReference>
<evidence type="ECO:0000256" key="2">
    <source>
        <dbReference type="ARBA" id="ARBA00022574"/>
    </source>
</evidence>
<protein>
    <recommendedName>
        <fullName evidence="1">WD repeat-containing protein 44</fullName>
    </recommendedName>
</protein>
<evidence type="ECO:0000256" key="3">
    <source>
        <dbReference type="ARBA" id="ARBA00022737"/>
    </source>
</evidence>
<feature type="compositionally biased region" description="Basic and acidic residues" evidence="5">
    <location>
        <begin position="165"/>
        <end position="180"/>
    </location>
</feature>
<organism evidence="6 7">
    <name type="scientific">Dimorphilus gyrociliatus</name>
    <dbReference type="NCBI Taxonomy" id="2664684"/>
    <lineage>
        <taxon>Eukaryota</taxon>
        <taxon>Metazoa</taxon>
        <taxon>Spiralia</taxon>
        <taxon>Lophotrochozoa</taxon>
        <taxon>Annelida</taxon>
        <taxon>Polychaeta</taxon>
        <taxon>Polychaeta incertae sedis</taxon>
        <taxon>Dinophilidae</taxon>
        <taxon>Dimorphilus</taxon>
    </lineage>
</organism>
<feature type="repeat" description="WD" evidence="4">
    <location>
        <begin position="650"/>
        <end position="673"/>
    </location>
</feature>
<feature type="repeat" description="WD" evidence="4">
    <location>
        <begin position="498"/>
        <end position="532"/>
    </location>
</feature>
<keyword evidence="7" id="KW-1185">Reference proteome</keyword>
<dbReference type="EMBL" id="CAJFCJ010000003">
    <property type="protein sequence ID" value="CAD5113149.1"/>
    <property type="molecule type" value="Genomic_DNA"/>
</dbReference>
<dbReference type="AlphaFoldDB" id="A0A7I8V9Z8"/>
<dbReference type="InterPro" id="IPR036322">
    <property type="entry name" value="WD40_repeat_dom_sf"/>
</dbReference>
<feature type="compositionally biased region" description="Basic and acidic residues" evidence="5">
    <location>
        <begin position="103"/>
        <end position="120"/>
    </location>
</feature>
<proteinExistence type="predicted"/>
<evidence type="ECO:0000313" key="6">
    <source>
        <dbReference type="EMBL" id="CAD5113149.1"/>
    </source>
</evidence>
<feature type="region of interest" description="Disordered" evidence="5">
    <location>
        <begin position="136"/>
        <end position="183"/>
    </location>
</feature>
<gene>
    <name evidence="6" type="ORF">DGYR_LOCUS2185</name>
</gene>
<dbReference type="OrthoDB" id="20550at2759"/>
<dbReference type="Proteomes" id="UP000549394">
    <property type="component" value="Unassembled WGS sequence"/>
</dbReference>
<feature type="compositionally biased region" description="Basic residues" evidence="5">
    <location>
        <begin position="89"/>
        <end position="102"/>
    </location>
</feature>
<dbReference type="PANTHER" id="PTHR14221">
    <property type="entry name" value="WD REPEAT DOMAIN 44"/>
    <property type="match status" value="1"/>
</dbReference>
<evidence type="ECO:0000313" key="7">
    <source>
        <dbReference type="Proteomes" id="UP000549394"/>
    </source>
</evidence>
<dbReference type="SMART" id="SM00320">
    <property type="entry name" value="WD40"/>
    <property type="match status" value="4"/>
</dbReference>
<feature type="compositionally biased region" description="Basic residues" evidence="5">
    <location>
        <begin position="309"/>
        <end position="327"/>
    </location>
</feature>
<dbReference type="PROSITE" id="PS50082">
    <property type="entry name" value="WD_REPEATS_2"/>
    <property type="match status" value="3"/>
</dbReference>
<feature type="region of interest" description="Disordered" evidence="5">
    <location>
        <begin position="420"/>
        <end position="458"/>
    </location>
</feature>
<dbReference type="PANTHER" id="PTHR14221:SF0">
    <property type="entry name" value="WD REPEAT-CONTAINING PROTEIN 44"/>
    <property type="match status" value="1"/>
</dbReference>
<feature type="repeat" description="WD" evidence="4">
    <location>
        <begin position="373"/>
        <end position="404"/>
    </location>
</feature>
<feature type="region of interest" description="Disordered" evidence="5">
    <location>
        <begin position="217"/>
        <end position="344"/>
    </location>
</feature>
<keyword evidence="2 4" id="KW-0853">WD repeat</keyword>
<feature type="compositionally biased region" description="Basic and acidic residues" evidence="5">
    <location>
        <begin position="228"/>
        <end position="242"/>
    </location>
</feature>
<dbReference type="Gene3D" id="2.130.10.10">
    <property type="entry name" value="YVTN repeat-like/Quinoprotein amine dehydrogenase"/>
    <property type="match status" value="1"/>
</dbReference>
<feature type="compositionally biased region" description="Basic and acidic residues" evidence="5">
    <location>
        <begin position="283"/>
        <end position="292"/>
    </location>
</feature>
<feature type="compositionally biased region" description="Polar residues" evidence="5">
    <location>
        <begin position="136"/>
        <end position="151"/>
    </location>
</feature>
<name>A0A7I8V9Z8_9ANNE</name>
<dbReference type="Pfam" id="PF00400">
    <property type="entry name" value="WD40"/>
    <property type="match status" value="3"/>
</dbReference>
<dbReference type="SUPFAM" id="SSF50978">
    <property type="entry name" value="WD40 repeat-like"/>
    <property type="match status" value="1"/>
</dbReference>
<dbReference type="InterPro" id="IPR001680">
    <property type="entry name" value="WD40_rpt"/>
</dbReference>
<accession>A0A7I8V9Z8</accession>